<organism evidence="5 6">
    <name type="scientific">Streptomyces flaveolus</name>
    <dbReference type="NCBI Taxonomy" id="67297"/>
    <lineage>
        <taxon>Bacteria</taxon>
        <taxon>Bacillati</taxon>
        <taxon>Actinomycetota</taxon>
        <taxon>Actinomycetes</taxon>
        <taxon>Kitasatosporales</taxon>
        <taxon>Streptomycetaceae</taxon>
        <taxon>Streptomyces</taxon>
    </lineage>
</organism>
<feature type="region of interest" description="Disordered" evidence="3">
    <location>
        <begin position="230"/>
        <end position="252"/>
    </location>
</feature>
<gene>
    <name evidence="5" type="ORF">ABT322_14105</name>
</gene>
<feature type="region of interest" description="Disordered" evidence="3">
    <location>
        <begin position="1"/>
        <end position="33"/>
    </location>
</feature>
<dbReference type="RefSeq" id="WP_350720401.1">
    <property type="nucleotide sequence ID" value="NZ_JBEPCO010000019.1"/>
</dbReference>
<evidence type="ECO:0000256" key="1">
    <source>
        <dbReference type="ARBA" id="ARBA00007118"/>
    </source>
</evidence>
<feature type="compositionally biased region" description="Basic and acidic residues" evidence="3">
    <location>
        <begin position="1"/>
        <end position="21"/>
    </location>
</feature>
<dbReference type="SUPFAM" id="SSF55469">
    <property type="entry name" value="FMN-dependent nitroreductase-like"/>
    <property type="match status" value="1"/>
</dbReference>
<evidence type="ECO:0000313" key="5">
    <source>
        <dbReference type="EMBL" id="MER6904887.1"/>
    </source>
</evidence>
<dbReference type="CDD" id="cd02062">
    <property type="entry name" value="Nitro_FMN_reductase"/>
    <property type="match status" value="1"/>
</dbReference>
<dbReference type="Pfam" id="PF00881">
    <property type="entry name" value="Nitroreductase"/>
    <property type="match status" value="1"/>
</dbReference>
<keyword evidence="6" id="KW-1185">Reference proteome</keyword>
<feature type="compositionally biased region" description="Basic and acidic residues" evidence="3">
    <location>
        <begin position="239"/>
        <end position="252"/>
    </location>
</feature>
<comment type="similarity">
    <text evidence="1">Belongs to the nitroreductase family.</text>
</comment>
<sequence length="252" mass="28165">MNDPFHPCEREEPRSEREEAGLRASRSAPATGKLSAEELLTTTRSVRRRLNLERPVDIRLVHAALSDALQAPNGSNDQPWQWVVVTDAGSRYRLAECYRRSARPYLEAMAEQAAEEPERAGVWRASAHLAEHLHRVPVLVVPCLSLSPGDFEDRFRKLGLPAPVDHVAHSVYYGSVWPAMWSLMLALRLRGLACAVTALHLARAQEAAEILRLPDHVTQAGLLAVAHPQGRSFRPAPRKSVEEVVHHDSWRS</sequence>
<dbReference type="Proteomes" id="UP001490330">
    <property type="component" value="Unassembled WGS sequence"/>
</dbReference>
<reference evidence="5 6" key="1">
    <citation type="submission" date="2024-06" db="EMBL/GenBank/DDBJ databases">
        <title>The Natural Products Discovery Center: Release of the First 8490 Sequenced Strains for Exploring Actinobacteria Biosynthetic Diversity.</title>
        <authorList>
            <person name="Kalkreuter E."/>
            <person name="Kautsar S.A."/>
            <person name="Yang D."/>
            <person name="Bader C.D."/>
            <person name="Teijaro C.N."/>
            <person name="Fluegel L."/>
            <person name="Davis C.M."/>
            <person name="Simpson J.R."/>
            <person name="Lauterbach L."/>
            <person name="Steele A.D."/>
            <person name="Gui C."/>
            <person name="Meng S."/>
            <person name="Li G."/>
            <person name="Viehrig K."/>
            <person name="Ye F."/>
            <person name="Su P."/>
            <person name="Kiefer A.F."/>
            <person name="Nichols A."/>
            <person name="Cepeda A.J."/>
            <person name="Yan W."/>
            <person name="Fan B."/>
            <person name="Jiang Y."/>
            <person name="Adhikari A."/>
            <person name="Zheng C.-J."/>
            <person name="Schuster L."/>
            <person name="Cowan T.M."/>
            <person name="Smanski M.J."/>
            <person name="Chevrette M.G."/>
            <person name="De Carvalho L.P.S."/>
            <person name="Shen B."/>
        </authorList>
    </citation>
    <scope>NUCLEOTIDE SEQUENCE [LARGE SCALE GENOMIC DNA]</scope>
    <source>
        <strain evidence="5 6">NPDC000632</strain>
    </source>
</reference>
<evidence type="ECO:0000259" key="4">
    <source>
        <dbReference type="Pfam" id="PF00881"/>
    </source>
</evidence>
<dbReference type="PANTHER" id="PTHR43673:SF10">
    <property type="entry name" value="NADH DEHYDROGENASE_NAD(P)H NITROREDUCTASE XCC3605-RELATED"/>
    <property type="match status" value="1"/>
</dbReference>
<keyword evidence="2" id="KW-0560">Oxidoreductase</keyword>
<dbReference type="InterPro" id="IPR029479">
    <property type="entry name" value="Nitroreductase"/>
</dbReference>
<dbReference type="InterPro" id="IPR000415">
    <property type="entry name" value="Nitroreductase-like"/>
</dbReference>
<evidence type="ECO:0000256" key="2">
    <source>
        <dbReference type="ARBA" id="ARBA00023002"/>
    </source>
</evidence>
<accession>A0ABV1VEG3</accession>
<feature type="domain" description="Nitroreductase" evidence="4">
    <location>
        <begin position="42"/>
        <end position="225"/>
    </location>
</feature>
<protein>
    <submittedName>
        <fullName evidence="5">Nitroreductase family protein</fullName>
    </submittedName>
</protein>
<name>A0ABV1VEG3_9ACTN</name>
<dbReference type="Gene3D" id="3.40.109.10">
    <property type="entry name" value="NADH Oxidase"/>
    <property type="match status" value="1"/>
</dbReference>
<dbReference type="EMBL" id="JBEPCV010000011">
    <property type="protein sequence ID" value="MER6904887.1"/>
    <property type="molecule type" value="Genomic_DNA"/>
</dbReference>
<comment type="caution">
    <text evidence="5">The sequence shown here is derived from an EMBL/GenBank/DDBJ whole genome shotgun (WGS) entry which is preliminary data.</text>
</comment>
<evidence type="ECO:0000313" key="6">
    <source>
        <dbReference type="Proteomes" id="UP001490330"/>
    </source>
</evidence>
<evidence type="ECO:0000256" key="3">
    <source>
        <dbReference type="SAM" id="MobiDB-lite"/>
    </source>
</evidence>
<dbReference type="PANTHER" id="PTHR43673">
    <property type="entry name" value="NAD(P)H NITROREDUCTASE YDGI-RELATED"/>
    <property type="match status" value="1"/>
</dbReference>
<proteinExistence type="inferred from homology"/>